<dbReference type="InterPro" id="IPR008286">
    <property type="entry name" value="Prn/Lys/Arg_de-COase_C"/>
</dbReference>
<dbReference type="EMBL" id="QQSY01000003">
    <property type="protein sequence ID" value="RDI98019.1"/>
    <property type="molecule type" value="Genomic_DNA"/>
</dbReference>
<dbReference type="Gene3D" id="3.90.100.10">
    <property type="entry name" value="Orn/Lys/Arg decarboxylase, C-terminal domain"/>
    <property type="match status" value="1"/>
</dbReference>
<sequence>MEVSDMSIPFTHYFRVLVAGEQSYEVSHILEQDLHLQTVVVEPSGIAEAIRSGADLGAIVVSRELAPAAVEARDERGLRMPIFMISDRHDETFSEPYLKSLDGIVIADLESRDFYEKRLLASMEQYVSSLLTPFFGTLMQYDFDANRTWACPGHQGGQMFMRHPVGRLFYEHMGENVFRDDICNAMVSLGDLLIHEGPALAAQQAAARVFGADRTYFVLNGTSASNKVVNTALLTSRDIVLFDRNNHKSNHHGALVFGGAIPIYLQTDRNGFGMVGPIDWAAFDEASIREKIKHHPRLKGTDAWKRERPIRVAIIEQCTYDGTVYNAKKVLEKIGHLCEYIHFDEAWAGFGAFHPLMKDHFGMSLSLSDRDPGIIATQSTHKQLAGFSQASQIHVRDAHMRQQPFRLNHKRFNEMFMLQASTSPFYPLFSSLDVNAQMHADKAGRVLWDDMVRLGIDARKAIRKRFSGFINPFVPDTVTYQGELTKWEDVPTDVLASEQQYWQLNPNEKWHGYSHLGPEVAMVDPTKLMLTTPGIDVATGAYASTGIPATILANYLRENNVVPEKNDLNSILFLMTPAVGEGKMAMLLAALERFKDHYEADSPLDRVLPGVSGRYRERYRGYTVRRLAQEMHDFYASMNVKELQRLCFRYESFPEQAMSARDANEALVSGRVDFVPMTEVTGRVAATLALIYPPGIGIVVPGERYDERAQPMIDYFLAFEESCNRFPGFSYEVQGVYQMAENDRIRFYTYVVKED</sequence>
<protein>
    <submittedName>
        <fullName evidence="7">Amino acid decarboxylase</fullName>
    </submittedName>
</protein>
<dbReference type="NCBIfam" id="NF010092">
    <property type="entry name" value="PRK13578.1"/>
    <property type="match status" value="1"/>
</dbReference>
<dbReference type="InterPro" id="IPR005308">
    <property type="entry name" value="OKR_de-COase_N"/>
</dbReference>
<evidence type="ECO:0000256" key="3">
    <source>
        <dbReference type="ARBA" id="ARBA00022898"/>
    </source>
</evidence>
<dbReference type="OrthoDB" id="9761189at2"/>
<proteinExistence type="inferred from homology"/>
<dbReference type="Pfam" id="PF03711">
    <property type="entry name" value="OKR_DC_1_C"/>
    <property type="match status" value="1"/>
</dbReference>
<comment type="caution">
    <text evidence="7">The sequence shown here is derived from an EMBL/GenBank/DDBJ whole genome shotgun (WGS) entry which is preliminary data.</text>
</comment>
<dbReference type="PANTHER" id="PTHR45229:SF3">
    <property type="entry name" value="BIODEGRADATIVE ARGININE DECARBOXYLASE"/>
    <property type="match status" value="1"/>
</dbReference>
<dbReference type="Pfam" id="PF01276">
    <property type="entry name" value="OKR_DC_1"/>
    <property type="match status" value="1"/>
</dbReference>
<dbReference type="Gene3D" id="3.90.1150.10">
    <property type="entry name" value="Aspartate Aminotransferase, domain 1"/>
    <property type="match status" value="1"/>
</dbReference>
<accession>A0A370K5U4</accession>
<dbReference type="InterPro" id="IPR000310">
    <property type="entry name" value="Orn/Lys/Arg_deCO2ase_major_dom"/>
</dbReference>
<dbReference type="InterPro" id="IPR015421">
    <property type="entry name" value="PyrdxlP-dep_Trfase_major"/>
</dbReference>
<dbReference type="GO" id="GO:0005829">
    <property type="term" value="C:cytosol"/>
    <property type="evidence" value="ECO:0007669"/>
    <property type="project" value="TreeGrafter"/>
</dbReference>
<evidence type="ECO:0000256" key="2">
    <source>
        <dbReference type="ARBA" id="ARBA00022793"/>
    </source>
</evidence>
<evidence type="ECO:0000313" key="7">
    <source>
        <dbReference type="EMBL" id="RDI98019.1"/>
    </source>
</evidence>
<dbReference type="GO" id="GO:0030170">
    <property type="term" value="F:pyridoxal phosphate binding"/>
    <property type="evidence" value="ECO:0007669"/>
    <property type="project" value="TreeGrafter"/>
</dbReference>
<dbReference type="InterPro" id="IPR011193">
    <property type="entry name" value="Orn/lys/arg_de-COase"/>
</dbReference>
<dbReference type="FunFam" id="3.40.640.10:FF:000008">
    <property type="entry name" value="Lysine decarboxylase, inducible"/>
    <property type="match status" value="1"/>
</dbReference>
<evidence type="ECO:0000259" key="6">
    <source>
        <dbReference type="PROSITE" id="PS00703"/>
    </source>
</evidence>
<evidence type="ECO:0000256" key="5">
    <source>
        <dbReference type="PIRSR" id="PIRSR009393-1"/>
    </source>
</evidence>
<evidence type="ECO:0000256" key="1">
    <source>
        <dbReference type="ARBA" id="ARBA00010671"/>
    </source>
</evidence>
<name>A0A370K5U4_9GAMM</name>
<keyword evidence="2" id="KW-0210">Decarboxylase</keyword>
<dbReference type="GO" id="GO:0006520">
    <property type="term" value="P:amino acid metabolic process"/>
    <property type="evidence" value="ECO:0007669"/>
    <property type="project" value="InterPro"/>
</dbReference>
<comment type="similarity">
    <text evidence="1">Belongs to the Orn/Lys/Arg decarboxylase class-I family.</text>
</comment>
<keyword evidence="4" id="KW-0456">Lyase</keyword>
<dbReference type="InterPro" id="IPR036633">
    <property type="entry name" value="Prn/Lys/Arg_de-COase_C_sf"/>
</dbReference>
<gene>
    <name evidence="7" type="ORF">DVT68_13100</name>
</gene>
<keyword evidence="3 5" id="KW-0663">Pyridoxal phosphate</keyword>
<evidence type="ECO:0000256" key="4">
    <source>
        <dbReference type="ARBA" id="ARBA00023239"/>
    </source>
</evidence>
<dbReference type="PROSITE" id="PS00703">
    <property type="entry name" value="OKR_DC_1"/>
    <property type="match status" value="1"/>
</dbReference>
<dbReference type="AlphaFoldDB" id="A0A370K5U4"/>
<feature type="modified residue" description="N6-(pyridoxal phosphate)lysine" evidence="5">
    <location>
        <position position="382"/>
    </location>
</feature>
<dbReference type="PIRSF" id="PIRSF009393">
    <property type="entry name" value="Orn_decarb"/>
    <property type="match status" value="1"/>
</dbReference>
<dbReference type="PANTHER" id="PTHR45229">
    <property type="entry name" value="CONSTITUTIVE ORNITHINE DECARBOXYLASE"/>
    <property type="match status" value="1"/>
</dbReference>
<feature type="domain" description="Orn/Lys/Arg decarboxylases family 1 pyridoxal-P attachment site" evidence="6">
    <location>
        <begin position="377"/>
        <end position="391"/>
    </location>
</feature>
<dbReference type="SUPFAM" id="SSF53383">
    <property type="entry name" value="PLP-dependent transferases"/>
    <property type="match status" value="1"/>
</dbReference>
<dbReference type="Pfam" id="PF03709">
    <property type="entry name" value="OKR_DC_1_N"/>
    <property type="match status" value="1"/>
</dbReference>
<organism evidence="7 8">
    <name type="scientific">Dyella solisilvae</name>
    <dbReference type="NCBI Taxonomy" id="1920168"/>
    <lineage>
        <taxon>Bacteria</taxon>
        <taxon>Pseudomonadati</taxon>
        <taxon>Pseudomonadota</taxon>
        <taxon>Gammaproteobacteria</taxon>
        <taxon>Lysobacterales</taxon>
        <taxon>Rhodanobacteraceae</taxon>
        <taxon>Dyella</taxon>
    </lineage>
</organism>
<dbReference type="GO" id="GO:0016831">
    <property type="term" value="F:carboxy-lyase activity"/>
    <property type="evidence" value="ECO:0007669"/>
    <property type="project" value="UniProtKB-KW"/>
</dbReference>
<dbReference type="Proteomes" id="UP000254711">
    <property type="component" value="Unassembled WGS sequence"/>
</dbReference>
<dbReference type="InterPro" id="IPR015422">
    <property type="entry name" value="PyrdxlP-dep_Trfase_small"/>
</dbReference>
<dbReference type="Gene3D" id="3.40.640.10">
    <property type="entry name" value="Type I PLP-dependent aspartate aminotransferase-like (Major domain)"/>
    <property type="match status" value="1"/>
</dbReference>
<reference evidence="7 8" key="1">
    <citation type="submission" date="2018-07" db="EMBL/GenBank/DDBJ databases">
        <title>Dyella solisilvae sp. nov., isolated from the pine and broad-leaved mixed forest soil.</title>
        <authorList>
            <person name="Gao Z."/>
            <person name="Qiu L."/>
        </authorList>
    </citation>
    <scope>NUCLEOTIDE SEQUENCE [LARGE SCALE GENOMIC DNA]</scope>
    <source>
        <strain evidence="7 8">DHG54</strain>
    </source>
</reference>
<dbReference type="InterPro" id="IPR015424">
    <property type="entry name" value="PyrdxlP-dep_Trfase"/>
</dbReference>
<keyword evidence="8" id="KW-1185">Reference proteome</keyword>
<dbReference type="SUPFAM" id="SSF55904">
    <property type="entry name" value="Ornithine decarboxylase C-terminal domain"/>
    <property type="match status" value="1"/>
</dbReference>
<evidence type="ECO:0000313" key="8">
    <source>
        <dbReference type="Proteomes" id="UP000254711"/>
    </source>
</evidence>